<evidence type="ECO:0000313" key="1">
    <source>
        <dbReference type="EMBL" id="ELP87514.1"/>
    </source>
</evidence>
<accession>A0A0A1U0T8</accession>
<dbReference type="VEuPathDB" id="AmoebaDB:EIN_098010"/>
<dbReference type="AlphaFoldDB" id="A0A0A1U0T8"/>
<name>A0A0A1U0T8_ENTIV</name>
<dbReference type="OMA" id="MHIAHEQ"/>
<reference evidence="1 2" key="1">
    <citation type="submission" date="2012-10" db="EMBL/GenBank/DDBJ databases">
        <authorList>
            <person name="Zafar N."/>
            <person name="Inman J."/>
            <person name="Hall N."/>
            <person name="Lorenzi H."/>
            <person name="Caler E."/>
        </authorList>
    </citation>
    <scope>NUCLEOTIDE SEQUENCE [LARGE SCALE GENOMIC DNA]</scope>
    <source>
        <strain evidence="1 2">IP1</strain>
    </source>
</reference>
<proteinExistence type="predicted"/>
<organism evidence="1 2">
    <name type="scientific">Entamoeba invadens IP1</name>
    <dbReference type="NCBI Taxonomy" id="370355"/>
    <lineage>
        <taxon>Eukaryota</taxon>
        <taxon>Amoebozoa</taxon>
        <taxon>Evosea</taxon>
        <taxon>Archamoebae</taxon>
        <taxon>Mastigamoebida</taxon>
        <taxon>Entamoebidae</taxon>
        <taxon>Entamoeba</taxon>
    </lineage>
</organism>
<sequence>MEEGKKITPLQAQYNMHIAHEQLAYRFFTEMQKDRKAETEKIKKWNDEERILRAQQMYDLEDGRYYIQNGTVMYLMPAKDIVSKTSVN</sequence>
<protein>
    <submittedName>
        <fullName evidence="1">Uncharacterized protein</fullName>
    </submittedName>
</protein>
<dbReference type="EMBL" id="KB206860">
    <property type="protein sequence ID" value="ELP87514.1"/>
    <property type="molecule type" value="Genomic_DNA"/>
</dbReference>
<dbReference type="GeneID" id="14886432"/>
<dbReference type="RefSeq" id="XP_004254285.1">
    <property type="nucleotide sequence ID" value="XM_004254237.1"/>
</dbReference>
<keyword evidence="2" id="KW-1185">Reference proteome</keyword>
<dbReference type="OrthoDB" id="27562at2759"/>
<gene>
    <name evidence="1" type="ORF">EIN_098010</name>
</gene>
<dbReference type="KEGG" id="eiv:EIN_098010"/>
<evidence type="ECO:0000313" key="2">
    <source>
        <dbReference type="Proteomes" id="UP000014680"/>
    </source>
</evidence>
<dbReference type="Proteomes" id="UP000014680">
    <property type="component" value="Unassembled WGS sequence"/>
</dbReference>